<evidence type="ECO:0000313" key="3">
    <source>
        <dbReference type="Proteomes" id="UP000198577"/>
    </source>
</evidence>
<feature type="transmembrane region" description="Helical" evidence="1">
    <location>
        <begin position="220"/>
        <end position="244"/>
    </location>
</feature>
<protein>
    <submittedName>
        <fullName evidence="2">ABC-2 type transport system permease protein</fullName>
    </submittedName>
</protein>
<name>A0A1I5TV08_9FIRM</name>
<dbReference type="EMBL" id="FOXR01000005">
    <property type="protein sequence ID" value="SFP86849.1"/>
    <property type="molecule type" value="Genomic_DNA"/>
</dbReference>
<feature type="transmembrane region" description="Helical" evidence="1">
    <location>
        <begin position="179"/>
        <end position="200"/>
    </location>
</feature>
<keyword evidence="1" id="KW-0472">Membrane</keyword>
<feature type="transmembrane region" description="Helical" evidence="1">
    <location>
        <begin position="150"/>
        <end position="172"/>
    </location>
</feature>
<dbReference type="STRING" id="937334.SAMN05444406_10568"/>
<feature type="transmembrane region" description="Helical" evidence="1">
    <location>
        <begin position="60"/>
        <end position="78"/>
    </location>
</feature>
<evidence type="ECO:0000256" key="1">
    <source>
        <dbReference type="SAM" id="Phobius"/>
    </source>
</evidence>
<keyword evidence="1" id="KW-1133">Transmembrane helix</keyword>
<dbReference type="AlphaFoldDB" id="A0A1I5TV08"/>
<keyword evidence="3" id="KW-1185">Reference proteome</keyword>
<organism evidence="2 3">
    <name type="scientific">Caldicoprobacter faecalis</name>
    <dbReference type="NCBI Taxonomy" id="937334"/>
    <lineage>
        <taxon>Bacteria</taxon>
        <taxon>Bacillati</taxon>
        <taxon>Bacillota</taxon>
        <taxon>Clostridia</taxon>
        <taxon>Caldicoprobacterales</taxon>
        <taxon>Caldicoprobacteraceae</taxon>
        <taxon>Caldicoprobacter</taxon>
    </lineage>
</organism>
<feature type="transmembrane region" description="Helical" evidence="1">
    <location>
        <begin position="99"/>
        <end position="121"/>
    </location>
</feature>
<accession>A0A1I5TV08</accession>
<reference evidence="2 3" key="1">
    <citation type="submission" date="2016-10" db="EMBL/GenBank/DDBJ databases">
        <authorList>
            <person name="de Groot N.N."/>
        </authorList>
    </citation>
    <scope>NUCLEOTIDE SEQUENCE [LARGE SCALE GENOMIC DNA]</scope>
    <source>
        <strain evidence="2 3">DSM 20678</strain>
    </source>
</reference>
<sequence>MLLLWLGNVIFYKGLLAGQEVSRKRKHLSTEKISAKADKVSTPVATLFWKEWKLFMRTPVYAMNGLAGMVMVPFLMFMPFITRGEEMKEILLYTRQPEYLMLTTLGGAAVALFTSSINIVACTSISREGRTFWISKIIPAPAKQQVTAKLLHSMAISCLGILVTVTALGMVFKLSLLRLLVIFVLCLLGNLLLNALNLLIDLLRPKLKWNDPQEAVKQNLNGLFSILFTFAALAVFAVLTVLLVKAGISEWLIYAILGLVMGLLAIPSAASLYAMAGAQYKKIEI</sequence>
<proteinExistence type="predicted"/>
<dbReference type="Proteomes" id="UP000198577">
    <property type="component" value="Unassembled WGS sequence"/>
</dbReference>
<feature type="transmembrane region" description="Helical" evidence="1">
    <location>
        <begin position="251"/>
        <end position="276"/>
    </location>
</feature>
<evidence type="ECO:0000313" key="2">
    <source>
        <dbReference type="EMBL" id="SFP86849.1"/>
    </source>
</evidence>
<gene>
    <name evidence="2" type="ORF">SAMN05444406_10568</name>
</gene>
<keyword evidence="1" id="KW-0812">Transmembrane</keyword>